<dbReference type="Proteomes" id="UP001212841">
    <property type="component" value="Unassembled WGS sequence"/>
</dbReference>
<keyword evidence="3" id="KW-1185">Reference proteome</keyword>
<accession>A0AAD5SC04</accession>
<comment type="caution">
    <text evidence="2">The sequence shown here is derived from an EMBL/GenBank/DDBJ whole genome shotgun (WGS) entry which is preliminary data.</text>
</comment>
<protein>
    <submittedName>
        <fullName evidence="2">Uncharacterized protein</fullName>
    </submittedName>
</protein>
<feature type="compositionally biased region" description="Polar residues" evidence="1">
    <location>
        <begin position="44"/>
        <end position="53"/>
    </location>
</feature>
<feature type="region of interest" description="Disordered" evidence="1">
    <location>
        <begin position="1"/>
        <end position="78"/>
    </location>
</feature>
<evidence type="ECO:0000313" key="2">
    <source>
        <dbReference type="EMBL" id="KAJ3049828.1"/>
    </source>
</evidence>
<gene>
    <name evidence="2" type="ORF">HK097_009194</name>
</gene>
<proteinExistence type="predicted"/>
<dbReference type="EMBL" id="JADGJD010000590">
    <property type="protein sequence ID" value="KAJ3049828.1"/>
    <property type="molecule type" value="Genomic_DNA"/>
</dbReference>
<organism evidence="2 3">
    <name type="scientific">Rhizophlyctis rosea</name>
    <dbReference type="NCBI Taxonomy" id="64517"/>
    <lineage>
        <taxon>Eukaryota</taxon>
        <taxon>Fungi</taxon>
        <taxon>Fungi incertae sedis</taxon>
        <taxon>Chytridiomycota</taxon>
        <taxon>Chytridiomycota incertae sedis</taxon>
        <taxon>Chytridiomycetes</taxon>
        <taxon>Rhizophlyctidales</taxon>
        <taxon>Rhizophlyctidaceae</taxon>
        <taxon>Rhizophlyctis</taxon>
    </lineage>
</organism>
<evidence type="ECO:0000256" key="1">
    <source>
        <dbReference type="SAM" id="MobiDB-lite"/>
    </source>
</evidence>
<dbReference type="AlphaFoldDB" id="A0AAD5SC04"/>
<name>A0AAD5SC04_9FUNG</name>
<sequence>MMLPPLVRNPNFTSMEGLKPLVEKGTIPQFDSHQQQRRSRQKSVPSDPTNSLGPNVLPHTPHSFSGQGQSGGHYGRVKTTEEIEAVILRNQSGQKALNEGRTTIRKLLEAERVGKRRINRDL</sequence>
<evidence type="ECO:0000313" key="3">
    <source>
        <dbReference type="Proteomes" id="UP001212841"/>
    </source>
</evidence>
<reference evidence="2" key="1">
    <citation type="submission" date="2020-05" db="EMBL/GenBank/DDBJ databases">
        <title>Phylogenomic resolution of chytrid fungi.</title>
        <authorList>
            <person name="Stajich J.E."/>
            <person name="Amses K."/>
            <person name="Simmons R."/>
            <person name="Seto K."/>
            <person name="Myers J."/>
            <person name="Bonds A."/>
            <person name="Quandt C.A."/>
            <person name="Barry K."/>
            <person name="Liu P."/>
            <person name="Grigoriev I."/>
            <person name="Longcore J.E."/>
            <person name="James T.Y."/>
        </authorList>
    </citation>
    <scope>NUCLEOTIDE SEQUENCE</scope>
    <source>
        <strain evidence="2">JEL0318</strain>
    </source>
</reference>